<feature type="region of interest" description="Disordered" evidence="8">
    <location>
        <begin position="261"/>
        <end position="347"/>
    </location>
</feature>
<protein>
    <recommendedName>
        <fullName evidence="11">DUF159-domain-containing protein</fullName>
    </recommendedName>
</protein>
<name>A0A1X7R0I8_9SACH</name>
<keyword evidence="4" id="KW-0378">Hydrolase</keyword>
<feature type="compositionally biased region" description="Basic and acidic residues" evidence="8">
    <location>
        <begin position="261"/>
        <end position="317"/>
    </location>
</feature>
<dbReference type="InterPro" id="IPR036590">
    <property type="entry name" value="SRAP-like"/>
</dbReference>
<keyword evidence="7" id="KW-0456">Lyase</keyword>
<evidence type="ECO:0000313" key="9">
    <source>
        <dbReference type="EMBL" id="SMN19168.1"/>
    </source>
</evidence>
<gene>
    <name evidence="9" type="ORF">KASA_0P03344G</name>
</gene>
<comment type="similarity">
    <text evidence="1">Belongs to the SOS response-associated peptidase family.</text>
</comment>
<dbReference type="GO" id="GO:0008233">
    <property type="term" value="F:peptidase activity"/>
    <property type="evidence" value="ECO:0007669"/>
    <property type="project" value="UniProtKB-KW"/>
</dbReference>
<keyword evidence="3" id="KW-0227">DNA damage</keyword>
<dbReference type="Proteomes" id="UP000196158">
    <property type="component" value="Unassembled WGS sequence"/>
</dbReference>
<dbReference type="GO" id="GO:0106300">
    <property type="term" value="P:protein-DNA covalent cross-linking repair"/>
    <property type="evidence" value="ECO:0007669"/>
    <property type="project" value="InterPro"/>
</dbReference>
<dbReference type="InterPro" id="IPR003738">
    <property type="entry name" value="SRAP"/>
</dbReference>
<dbReference type="SUPFAM" id="SSF143081">
    <property type="entry name" value="BB1717-like"/>
    <property type="match status" value="1"/>
</dbReference>
<dbReference type="GO" id="GO:0006508">
    <property type="term" value="P:proteolysis"/>
    <property type="evidence" value="ECO:0007669"/>
    <property type="project" value="UniProtKB-KW"/>
</dbReference>
<proteinExistence type="inferred from homology"/>
<evidence type="ECO:0000256" key="1">
    <source>
        <dbReference type="ARBA" id="ARBA00008136"/>
    </source>
</evidence>
<sequence>MCGRYALSFDSDELPAAFGQWGIDINLRGNDINANDANNNIVSENDISTSTDSDMIHYDKSYNVAPTNRAPVLNSKNDDVRYMRWGLIPHWSKKIGTFKGYTTFNARMENLLSSKIWHSCVSNKRCVVPISGYYEWLVKPHEKNKTPYYLRRRDNKILFLAGLFDYNETEQMFSYTIITGPAPEGLKWLHDRMPCVIEHDSDEWKQWMDPDKNEWSQKDLTTVLTPQYEEYLYRVYQVTRDVGKVSNKGYYLTKPILKEDSDRIKKEESDTDIKKEENEQNSRLKPTSVKEETPVRKTEPKSSLKREPADSDIEPKTPKRGNIMDMIRQRSNKKNSHNDKLNVKKET</sequence>
<dbReference type="GO" id="GO:0016829">
    <property type="term" value="F:lyase activity"/>
    <property type="evidence" value="ECO:0007669"/>
    <property type="project" value="UniProtKB-KW"/>
</dbReference>
<organism evidence="9 10">
    <name type="scientific">Maudiozyma saulgeensis</name>
    <dbReference type="NCBI Taxonomy" id="1789683"/>
    <lineage>
        <taxon>Eukaryota</taxon>
        <taxon>Fungi</taxon>
        <taxon>Dikarya</taxon>
        <taxon>Ascomycota</taxon>
        <taxon>Saccharomycotina</taxon>
        <taxon>Saccharomycetes</taxon>
        <taxon>Saccharomycetales</taxon>
        <taxon>Saccharomycetaceae</taxon>
        <taxon>Maudiozyma</taxon>
    </lineage>
</organism>
<evidence type="ECO:0000256" key="2">
    <source>
        <dbReference type="ARBA" id="ARBA00022670"/>
    </source>
</evidence>
<evidence type="ECO:0000256" key="7">
    <source>
        <dbReference type="ARBA" id="ARBA00023239"/>
    </source>
</evidence>
<evidence type="ECO:0000256" key="8">
    <source>
        <dbReference type="SAM" id="MobiDB-lite"/>
    </source>
</evidence>
<dbReference type="EMBL" id="FXLY01000003">
    <property type="protein sequence ID" value="SMN19168.1"/>
    <property type="molecule type" value="Genomic_DNA"/>
</dbReference>
<dbReference type="Pfam" id="PF02586">
    <property type="entry name" value="SRAP"/>
    <property type="match status" value="1"/>
</dbReference>
<keyword evidence="5" id="KW-0190">Covalent protein-DNA linkage</keyword>
<dbReference type="GO" id="GO:0003697">
    <property type="term" value="F:single-stranded DNA binding"/>
    <property type="evidence" value="ECO:0007669"/>
    <property type="project" value="InterPro"/>
</dbReference>
<feature type="compositionally biased region" description="Basic and acidic residues" evidence="8">
    <location>
        <begin position="336"/>
        <end position="347"/>
    </location>
</feature>
<evidence type="ECO:0000256" key="6">
    <source>
        <dbReference type="ARBA" id="ARBA00023125"/>
    </source>
</evidence>
<reference evidence="9 10" key="1">
    <citation type="submission" date="2017-04" db="EMBL/GenBank/DDBJ databases">
        <authorList>
            <person name="Afonso C.L."/>
            <person name="Miller P.J."/>
            <person name="Scott M.A."/>
            <person name="Spackman E."/>
            <person name="Goraichik I."/>
            <person name="Dimitrov K.M."/>
            <person name="Suarez D.L."/>
            <person name="Swayne D.E."/>
        </authorList>
    </citation>
    <scope>NUCLEOTIDE SEQUENCE [LARGE SCALE GENOMIC DNA]</scope>
</reference>
<dbReference type="PANTHER" id="PTHR13604:SF0">
    <property type="entry name" value="ABASIC SITE PROCESSING PROTEIN HMCES"/>
    <property type="match status" value="1"/>
</dbReference>
<evidence type="ECO:0000256" key="5">
    <source>
        <dbReference type="ARBA" id="ARBA00023124"/>
    </source>
</evidence>
<dbReference type="PANTHER" id="PTHR13604">
    <property type="entry name" value="DC12-RELATED"/>
    <property type="match status" value="1"/>
</dbReference>
<keyword evidence="10" id="KW-1185">Reference proteome</keyword>
<evidence type="ECO:0000256" key="3">
    <source>
        <dbReference type="ARBA" id="ARBA00022763"/>
    </source>
</evidence>
<dbReference type="OrthoDB" id="2111841at2759"/>
<evidence type="ECO:0000256" key="4">
    <source>
        <dbReference type="ARBA" id="ARBA00022801"/>
    </source>
</evidence>
<dbReference type="AlphaFoldDB" id="A0A1X7R0I8"/>
<evidence type="ECO:0000313" key="10">
    <source>
        <dbReference type="Proteomes" id="UP000196158"/>
    </source>
</evidence>
<accession>A0A1X7R0I8</accession>
<dbReference type="Gene3D" id="3.90.1680.10">
    <property type="entry name" value="SOS response associated peptidase-like"/>
    <property type="match status" value="1"/>
</dbReference>
<keyword evidence="6" id="KW-0238">DNA-binding</keyword>
<evidence type="ECO:0008006" key="11">
    <source>
        <dbReference type="Google" id="ProtNLM"/>
    </source>
</evidence>
<keyword evidence="2" id="KW-0645">Protease</keyword>